<dbReference type="GO" id="GO:0015031">
    <property type="term" value="P:protein transport"/>
    <property type="evidence" value="ECO:0007669"/>
    <property type="project" value="UniProtKB-KW"/>
</dbReference>
<name>A0A9Q1HFV4_HOLLE</name>
<organism evidence="11 12">
    <name type="scientific">Holothuria leucospilota</name>
    <name type="common">Black long sea cucumber</name>
    <name type="synonym">Mertensiothuria leucospilota</name>
    <dbReference type="NCBI Taxonomy" id="206669"/>
    <lineage>
        <taxon>Eukaryota</taxon>
        <taxon>Metazoa</taxon>
        <taxon>Echinodermata</taxon>
        <taxon>Eleutherozoa</taxon>
        <taxon>Echinozoa</taxon>
        <taxon>Holothuroidea</taxon>
        <taxon>Aspidochirotacea</taxon>
        <taxon>Aspidochirotida</taxon>
        <taxon>Holothuriidae</taxon>
        <taxon>Holothuria</taxon>
    </lineage>
</organism>
<evidence type="ECO:0000256" key="5">
    <source>
        <dbReference type="ARBA" id="ARBA00022927"/>
    </source>
</evidence>
<dbReference type="EMBL" id="JAIZAY010000003">
    <property type="protein sequence ID" value="KAJ8044909.1"/>
    <property type="molecule type" value="Genomic_DNA"/>
</dbReference>
<dbReference type="GO" id="GO:0006888">
    <property type="term" value="P:endoplasmic reticulum to Golgi vesicle-mediated transport"/>
    <property type="evidence" value="ECO:0007669"/>
    <property type="project" value="UniProtKB-UniRule"/>
</dbReference>
<evidence type="ECO:0000256" key="3">
    <source>
        <dbReference type="ARBA" id="ARBA00022692"/>
    </source>
</evidence>
<dbReference type="GO" id="GO:0030134">
    <property type="term" value="C:COPII-coated ER to Golgi transport vesicle"/>
    <property type="evidence" value="ECO:0007669"/>
    <property type="project" value="TreeGrafter"/>
</dbReference>
<dbReference type="OrthoDB" id="337750at2759"/>
<evidence type="ECO:0000256" key="1">
    <source>
        <dbReference type="ARBA" id="ARBA00009727"/>
    </source>
</evidence>
<feature type="transmembrane region" description="Helical" evidence="9">
    <location>
        <begin position="148"/>
        <end position="169"/>
    </location>
</feature>
<feature type="transmembrane region" description="Helical" evidence="9">
    <location>
        <begin position="181"/>
        <end position="201"/>
    </location>
</feature>
<dbReference type="PANTHER" id="PTHR14083:SF0">
    <property type="entry name" value="YIP1D-INTERACTING FACTOR 1, ISOFORM C"/>
    <property type="match status" value="1"/>
</dbReference>
<dbReference type="InterPro" id="IPR005578">
    <property type="entry name" value="Yif1_fam"/>
</dbReference>
<evidence type="ECO:0000256" key="7">
    <source>
        <dbReference type="ARBA" id="ARBA00023034"/>
    </source>
</evidence>
<sequence>MDVPQHVRHRKSHKGHQRKSKARTQAGPAPLFDDTSNAGGMDSGGGMYGGPPPPNQGYAGAQFMNDPMASMAMQYGASLADHGKDVMEQQVERFMSVSKLKYYFAVDTTYVGKKLLIVLFPFGHTEWSIKYNQDEPVAPRYEVNAPDLYIPVMAFVTYILLAGVCLGRQERFTPELLGIQASSALIWLIIEVVAVLLTTYITNIHTALRKLDLIAFCGYKYVGMIVCLLASILFSSGVYHLAVLYTSVAIVFFLIRNLKLMILPESPTDGFGHGNKRRMYILLFISAIQPVFIYWLTFHLVGSSDSKSVE</sequence>
<accession>A0A9Q1HFV4</accession>
<feature type="transmembrane region" description="Helical" evidence="9">
    <location>
        <begin position="279"/>
        <end position="301"/>
    </location>
</feature>
<dbReference type="GO" id="GO:0005789">
    <property type="term" value="C:endoplasmic reticulum membrane"/>
    <property type="evidence" value="ECO:0007669"/>
    <property type="project" value="UniProtKB-SubCell"/>
</dbReference>
<feature type="transmembrane region" description="Helical" evidence="9">
    <location>
        <begin position="239"/>
        <end position="258"/>
    </location>
</feature>
<proteinExistence type="inferred from homology"/>
<gene>
    <name evidence="11" type="ORF">HOLleu_07798</name>
</gene>
<dbReference type="GO" id="GO:0005793">
    <property type="term" value="C:endoplasmic reticulum-Golgi intermediate compartment"/>
    <property type="evidence" value="ECO:0007669"/>
    <property type="project" value="UniProtKB-UniRule"/>
</dbReference>
<dbReference type="AlphaFoldDB" id="A0A9Q1HFV4"/>
<feature type="transmembrane region" description="Helical" evidence="9">
    <location>
        <begin position="213"/>
        <end position="233"/>
    </location>
</feature>
<comment type="subcellular location">
    <subcellularLocation>
        <location evidence="9">Endoplasmic reticulum membrane</location>
        <topology evidence="9">Multi-pass membrane protein</topology>
    </subcellularLocation>
    <subcellularLocation>
        <location evidence="9">Golgi apparatus membrane</location>
        <topology evidence="9">Multi-pass membrane protein</topology>
    </subcellularLocation>
</comment>
<feature type="compositionally biased region" description="Basic residues" evidence="10">
    <location>
        <begin position="1"/>
        <end position="22"/>
    </location>
</feature>
<evidence type="ECO:0000256" key="4">
    <source>
        <dbReference type="ARBA" id="ARBA00022824"/>
    </source>
</evidence>
<feature type="region of interest" description="Disordered" evidence="10">
    <location>
        <begin position="1"/>
        <end position="49"/>
    </location>
</feature>
<evidence type="ECO:0000256" key="10">
    <source>
        <dbReference type="SAM" id="MobiDB-lite"/>
    </source>
</evidence>
<dbReference type="Proteomes" id="UP001152320">
    <property type="component" value="Chromosome 3"/>
</dbReference>
<keyword evidence="7 9" id="KW-0333">Golgi apparatus</keyword>
<protein>
    <recommendedName>
        <fullName evidence="9">Protein YIF1</fullName>
    </recommendedName>
</protein>
<comment type="caution">
    <text evidence="11">The sequence shown here is derived from an EMBL/GenBank/DDBJ whole genome shotgun (WGS) entry which is preliminary data.</text>
</comment>
<dbReference type="Pfam" id="PF03878">
    <property type="entry name" value="YIF1"/>
    <property type="match status" value="1"/>
</dbReference>
<keyword evidence="5 9" id="KW-0653">Protein transport</keyword>
<dbReference type="GO" id="GO:0000139">
    <property type="term" value="C:Golgi membrane"/>
    <property type="evidence" value="ECO:0007669"/>
    <property type="project" value="UniProtKB-SubCell"/>
</dbReference>
<reference evidence="11" key="1">
    <citation type="submission" date="2021-10" db="EMBL/GenBank/DDBJ databases">
        <title>Tropical sea cucumber genome reveals ecological adaptation and Cuvierian tubules defense mechanism.</title>
        <authorList>
            <person name="Chen T."/>
        </authorList>
    </citation>
    <scope>NUCLEOTIDE SEQUENCE</scope>
    <source>
        <strain evidence="11">Nanhai2018</strain>
        <tissue evidence="11">Muscle</tissue>
    </source>
</reference>
<evidence type="ECO:0000313" key="12">
    <source>
        <dbReference type="Proteomes" id="UP001152320"/>
    </source>
</evidence>
<dbReference type="PANTHER" id="PTHR14083">
    <property type="entry name" value="YIP1 INTERACTING FACTOR HOMOLOG YIF1 PROTEIN"/>
    <property type="match status" value="1"/>
</dbReference>
<keyword evidence="4 9" id="KW-0256">Endoplasmic reticulum</keyword>
<keyword evidence="3 9" id="KW-0812">Transmembrane</keyword>
<keyword evidence="6 9" id="KW-1133">Transmembrane helix</keyword>
<evidence type="ECO:0000313" key="11">
    <source>
        <dbReference type="EMBL" id="KAJ8044909.1"/>
    </source>
</evidence>
<evidence type="ECO:0000256" key="6">
    <source>
        <dbReference type="ARBA" id="ARBA00022989"/>
    </source>
</evidence>
<evidence type="ECO:0000256" key="8">
    <source>
        <dbReference type="ARBA" id="ARBA00023136"/>
    </source>
</evidence>
<evidence type="ECO:0000256" key="2">
    <source>
        <dbReference type="ARBA" id="ARBA00022448"/>
    </source>
</evidence>
<keyword evidence="12" id="KW-1185">Reference proteome</keyword>
<comment type="function">
    <text evidence="9">Has a role in transport between endoplasmic reticulum and Golgi.</text>
</comment>
<evidence type="ECO:0000256" key="9">
    <source>
        <dbReference type="RuleBase" id="RU368073"/>
    </source>
</evidence>
<keyword evidence="8 9" id="KW-0472">Membrane</keyword>
<keyword evidence="2 9" id="KW-0813">Transport</keyword>
<comment type="similarity">
    <text evidence="1 9">Belongs to the YIF1 family.</text>
</comment>